<dbReference type="Proteomes" id="UP000008461">
    <property type="component" value="Chromosome"/>
</dbReference>
<keyword evidence="4" id="KW-1185">Reference proteome</keyword>
<dbReference type="InterPro" id="IPR051043">
    <property type="entry name" value="Sulfatase_Mod_Factor_Kinase"/>
</dbReference>
<evidence type="ECO:0000259" key="2">
    <source>
        <dbReference type="Pfam" id="PF03781"/>
    </source>
</evidence>
<dbReference type="SUPFAM" id="SSF50494">
    <property type="entry name" value="Trypsin-like serine proteases"/>
    <property type="match status" value="1"/>
</dbReference>
<name>F4KTE5_HALH1</name>
<dbReference type="eggNOG" id="COG0265">
    <property type="taxonomic scope" value="Bacteria"/>
</dbReference>
<dbReference type="eggNOG" id="COG1262">
    <property type="taxonomic scope" value="Bacteria"/>
</dbReference>
<accession>F4KTE5</accession>
<proteinExistence type="predicted"/>
<dbReference type="Gene3D" id="3.90.1580.10">
    <property type="entry name" value="paralog of FGE (formylglycine-generating enzyme)"/>
    <property type="match status" value="1"/>
</dbReference>
<dbReference type="PANTHER" id="PTHR23150">
    <property type="entry name" value="SULFATASE MODIFYING FACTOR 1, 2"/>
    <property type="match status" value="1"/>
</dbReference>
<evidence type="ECO:0000313" key="3">
    <source>
        <dbReference type="EMBL" id="AEE52359.1"/>
    </source>
</evidence>
<feature type="chain" id="PRO_5003316022" evidence="1">
    <location>
        <begin position="27"/>
        <end position="415"/>
    </location>
</feature>
<protein>
    <submittedName>
        <fullName evidence="3">Sulphatase-modifying factor protein</fullName>
    </submittedName>
</protein>
<dbReference type="Pfam" id="PF03781">
    <property type="entry name" value="FGE-sulfatase"/>
    <property type="match status" value="1"/>
</dbReference>
<organism evidence="3 4">
    <name type="scientific">Haliscomenobacter hydrossis (strain ATCC 27775 / DSM 1100 / LMG 10767 / O)</name>
    <dbReference type="NCBI Taxonomy" id="760192"/>
    <lineage>
        <taxon>Bacteria</taxon>
        <taxon>Pseudomonadati</taxon>
        <taxon>Bacteroidota</taxon>
        <taxon>Saprospiria</taxon>
        <taxon>Saprospirales</taxon>
        <taxon>Haliscomenobacteraceae</taxon>
        <taxon>Haliscomenobacter</taxon>
    </lineage>
</organism>
<evidence type="ECO:0000313" key="4">
    <source>
        <dbReference type="Proteomes" id="UP000008461"/>
    </source>
</evidence>
<dbReference type="PANTHER" id="PTHR23150:SF19">
    <property type="entry name" value="FORMYLGLYCINE-GENERATING ENZYME"/>
    <property type="match status" value="1"/>
</dbReference>
<dbReference type="EMBL" id="CP002691">
    <property type="protein sequence ID" value="AEE52359.1"/>
    <property type="molecule type" value="Genomic_DNA"/>
</dbReference>
<dbReference type="InterPro" id="IPR005532">
    <property type="entry name" value="SUMF_dom"/>
</dbReference>
<reference evidence="3 4" key="1">
    <citation type="journal article" date="2011" name="Stand. Genomic Sci.">
        <title>Complete genome sequence of Haliscomenobacter hydrossis type strain (O).</title>
        <authorList>
            <consortium name="US DOE Joint Genome Institute (JGI-PGF)"/>
            <person name="Daligault H."/>
            <person name="Lapidus A."/>
            <person name="Zeytun A."/>
            <person name="Nolan M."/>
            <person name="Lucas S."/>
            <person name="Del Rio T.G."/>
            <person name="Tice H."/>
            <person name="Cheng J.F."/>
            <person name="Tapia R."/>
            <person name="Han C."/>
            <person name="Goodwin L."/>
            <person name="Pitluck S."/>
            <person name="Liolios K."/>
            <person name="Pagani I."/>
            <person name="Ivanova N."/>
            <person name="Huntemann M."/>
            <person name="Mavromatis K."/>
            <person name="Mikhailova N."/>
            <person name="Pati A."/>
            <person name="Chen A."/>
            <person name="Palaniappan K."/>
            <person name="Land M."/>
            <person name="Hauser L."/>
            <person name="Brambilla E.M."/>
            <person name="Rohde M."/>
            <person name="Verbarg S."/>
            <person name="Goker M."/>
            <person name="Bristow J."/>
            <person name="Eisen J.A."/>
            <person name="Markowitz V."/>
            <person name="Hugenholtz P."/>
            <person name="Kyrpides N.C."/>
            <person name="Klenk H.P."/>
            <person name="Woyke T."/>
        </authorList>
    </citation>
    <scope>NUCLEOTIDE SEQUENCE [LARGE SCALE GENOMIC DNA]</scope>
    <source>
        <strain evidence="4">ATCC 27775 / DSM 1100 / LMG 10767 / O</strain>
    </source>
</reference>
<evidence type="ECO:0000256" key="1">
    <source>
        <dbReference type="SAM" id="SignalP"/>
    </source>
</evidence>
<dbReference type="Gene3D" id="2.40.10.120">
    <property type="match status" value="1"/>
</dbReference>
<dbReference type="AlphaFoldDB" id="F4KTE5"/>
<sequence length="415" mass="46667">MLKHFYKPSHWLCLLLPMLYVTQNLAQTDPITSLAETLKTNVVAISASIDGVEERGFGFITAEQNGQLYIATAAHVVKGYFQDKVADRIRVKFFNDSNWIEAKCIHYWKNEDLALLESPRPIALQWQPNCIDLNTGTSRKVRFIGINGGEPRWVDPGLDGNIFSDDEFKLEFSINTIRPGTSGAPLLTERGIVGMITQDEGAISVALKLTQIKYLFSTLEQPYYFALKSSNSDLSPSVPVQEYPFQMIMIEGGTFMMGCNQKKRSECFGDEVQAFIQKLNTKTGKKYRLPTEAEWEYAARGGNKSKGYKYSGSNTLDEVAWYFSNSGGAPRPVGLKKPNELGLYDMSGNVWEWCQDLYTGYPDTPQINPLGGASGFDHVHRGGSWVSDSQFCRVSHRYYDTPDRHYGNLGFRLAL</sequence>
<feature type="signal peptide" evidence="1">
    <location>
        <begin position="1"/>
        <end position="26"/>
    </location>
</feature>
<dbReference type="InterPro" id="IPR009003">
    <property type="entry name" value="Peptidase_S1_PA"/>
</dbReference>
<feature type="domain" description="Sulfatase-modifying factor enzyme-like" evidence="2">
    <location>
        <begin position="272"/>
        <end position="414"/>
    </location>
</feature>
<dbReference type="InterPro" id="IPR016187">
    <property type="entry name" value="CTDL_fold"/>
</dbReference>
<gene>
    <name evidence="3" type="ordered locus">Halhy_4519</name>
</gene>
<reference key="2">
    <citation type="submission" date="2011-04" db="EMBL/GenBank/DDBJ databases">
        <title>Complete sequence of chromosome of Haliscomenobacter hydrossis DSM 1100.</title>
        <authorList>
            <consortium name="US DOE Joint Genome Institute (JGI-PGF)"/>
            <person name="Lucas S."/>
            <person name="Han J."/>
            <person name="Lapidus A."/>
            <person name="Bruce D."/>
            <person name="Goodwin L."/>
            <person name="Pitluck S."/>
            <person name="Peters L."/>
            <person name="Kyrpides N."/>
            <person name="Mavromatis K."/>
            <person name="Ivanova N."/>
            <person name="Ovchinnikova G."/>
            <person name="Pagani I."/>
            <person name="Daligault H."/>
            <person name="Detter J.C."/>
            <person name="Han C."/>
            <person name="Land M."/>
            <person name="Hauser L."/>
            <person name="Markowitz V."/>
            <person name="Cheng J.-F."/>
            <person name="Hugenholtz P."/>
            <person name="Woyke T."/>
            <person name="Wu D."/>
            <person name="Verbarg S."/>
            <person name="Frueling A."/>
            <person name="Brambilla E."/>
            <person name="Klenk H.-P."/>
            <person name="Eisen J.A."/>
        </authorList>
    </citation>
    <scope>NUCLEOTIDE SEQUENCE</scope>
    <source>
        <strain>DSM 1100</strain>
    </source>
</reference>
<keyword evidence="1" id="KW-0732">Signal</keyword>
<dbReference type="Pfam" id="PF13365">
    <property type="entry name" value="Trypsin_2"/>
    <property type="match status" value="1"/>
</dbReference>
<dbReference type="SUPFAM" id="SSF56436">
    <property type="entry name" value="C-type lectin-like"/>
    <property type="match status" value="1"/>
</dbReference>
<dbReference type="HOGENOM" id="CLU_563562_0_0_10"/>
<dbReference type="GO" id="GO:0120147">
    <property type="term" value="F:formylglycine-generating oxidase activity"/>
    <property type="evidence" value="ECO:0007669"/>
    <property type="project" value="TreeGrafter"/>
</dbReference>
<dbReference type="STRING" id="760192.Halhy_4519"/>
<dbReference type="InterPro" id="IPR042095">
    <property type="entry name" value="SUMF_sf"/>
</dbReference>
<dbReference type="KEGG" id="hhy:Halhy_4519"/>